<keyword evidence="4" id="KW-0732">Signal</keyword>
<keyword evidence="7" id="KW-1185">Reference proteome</keyword>
<evidence type="ECO:0000256" key="4">
    <source>
        <dbReference type="SAM" id="SignalP"/>
    </source>
</evidence>
<keyword evidence="2" id="KW-0378">Hydrolase</keyword>
<evidence type="ECO:0000313" key="6">
    <source>
        <dbReference type="EMBL" id="EED92665.1"/>
    </source>
</evidence>
<accession>B8C0U7</accession>
<dbReference type="KEGG" id="tps:THAPSDRAFT_4070"/>
<reference evidence="6 7" key="1">
    <citation type="journal article" date="2004" name="Science">
        <title>The genome of the diatom Thalassiosira pseudonana: ecology, evolution, and metabolism.</title>
        <authorList>
            <person name="Armbrust E.V."/>
            <person name="Berges J.A."/>
            <person name="Bowler C."/>
            <person name="Green B.R."/>
            <person name="Martinez D."/>
            <person name="Putnam N.H."/>
            <person name="Zhou S."/>
            <person name="Allen A.E."/>
            <person name="Apt K.E."/>
            <person name="Bechner M."/>
            <person name="Brzezinski M.A."/>
            <person name="Chaal B.K."/>
            <person name="Chiovitti A."/>
            <person name="Davis A.K."/>
            <person name="Demarest M.S."/>
            <person name="Detter J.C."/>
            <person name="Glavina T."/>
            <person name="Goodstein D."/>
            <person name="Hadi M.Z."/>
            <person name="Hellsten U."/>
            <person name="Hildebrand M."/>
            <person name="Jenkins B.D."/>
            <person name="Jurka J."/>
            <person name="Kapitonov V.V."/>
            <person name="Kroger N."/>
            <person name="Lau W.W."/>
            <person name="Lane T.W."/>
            <person name="Larimer F.W."/>
            <person name="Lippmeier J.C."/>
            <person name="Lucas S."/>
            <person name="Medina M."/>
            <person name="Montsant A."/>
            <person name="Obornik M."/>
            <person name="Parker M.S."/>
            <person name="Palenik B."/>
            <person name="Pazour G.J."/>
            <person name="Richardson P.M."/>
            <person name="Rynearson T.A."/>
            <person name="Saito M.A."/>
            <person name="Schwartz D.C."/>
            <person name="Thamatrakoln K."/>
            <person name="Valentin K."/>
            <person name="Vardi A."/>
            <person name="Wilkerson F.P."/>
            <person name="Rokhsar D.S."/>
        </authorList>
    </citation>
    <scope>NUCLEOTIDE SEQUENCE [LARGE SCALE GENOMIC DNA]</scope>
    <source>
        <strain evidence="6 7">CCMP1335</strain>
    </source>
</reference>
<dbReference type="GO" id="GO:0016787">
    <property type="term" value="F:hydrolase activity"/>
    <property type="evidence" value="ECO:0007669"/>
    <property type="project" value="UniProtKB-KW"/>
</dbReference>
<feature type="signal peptide" evidence="4">
    <location>
        <begin position="1"/>
        <end position="25"/>
    </location>
</feature>
<dbReference type="CDD" id="cd00431">
    <property type="entry name" value="cysteine_hydrolases"/>
    <property type="match status" value="1"/>
</dbReference>
<dbReference type="OMA" id="YHVTLVR"/>
<dbReference type="InterPro" id="IPR050272">
    <property type="entry name" value="Isochorismatase-like_hydrls"/>
</dbReference>
<organism evidence="6 7">
    <name type="scientific">Thalassiosira pseudonana</name>
    <name type="common">Marine diatom</name>
    <name type="synonym">Cyclotella nana</name>
    <dbReference type="NCBI Taxonomy" id="35128"/>
    <lineage>
        <taxon>Eukaryota</taxon>
        <taxon>Sar</taxon>
        <taxon>Stramenopiles</taxon>
        <taxon>Ochrophyta</taxon>
        <taxon>Bacillariophyta</taxon>
        <taxon>Coscinodiscophyceae</taxon>
        <taxon>Thalassiosirophycidae</taxon>
        <taxon>Thalassiosirales</taxon>
        <taxon>Thalassiosiraceae</taxon>
        <taxon>Thalassiosira</taxon>
    </lineage>
</organism>
<sequence length="276" mass="29658">MTPSSSFPLSVITALFLFAATPTLAFTFPLISSPTSTRCGTARSSGGGGGMDAYAAALAASSKSPPPPQTTPSPPQLKLDPSETALVLIEYQNEFAAPNGKLYSAVQACIEHTNMLHNSYNLMTSMRNAGCHIMHVPIIFDEGHAQIGATSGILKGIQDGKTFERNSAGAQFYETMQPVQGDMIVSGKLGLCGFFSTNLDFLLRQKQIKNVVLGGFLTNCCIESTMRTAYECGYEVYTVKDCTAATSVEAHEMVYEHSFPMFSTVVDSEEMRKAVV</sequence>
<dbReference type="GeneID" id="7442027"/>
<feature type="compositionally biased region" description="Pro residues" evidence="3">
    <location>
        <begin position="64"/>
        <end position="75"/>
    </location>
</feature>
<dbReference type="EMBL" id="CM000641">
    <property type="protein sequence ID" value="EED92665.1"/>
    <property type="molecule type" value="Genomic_DNA"/>
</dbReference>
<dbReference type="PaxDb" id="35128-Thaps4070"/>
<evidence type="ECO:0000256" key="2">
    <source>
        <dbReference type="ARBA" id="ARBA00022801"/>
    </source>
</evidence>
<dbReference type="PANTHER" id="PTHR43540">
    <property type="entry name" value="PEROXYUREIDOACRYLATE/UREIDOACRYLATE AMIDOHYDROLASE-RELATED"/>
    <property type="match status" value="1"/>
</dbReference>
<protein>
    <recommendedName>
        <fullName evidence="5">Isochorismatase-like domain-containing protein</fullName>
    </recommendedName>
</protein>
<dbReference type="Proteomes" id="UP000001449">
    <property type="component" value="Chromosome 4"/>
</dbReference>
<dbReference type="STRING" id="35128.B8C0U7"/>
<dbReference type="SUPFAM" id="SSF52499">
    <property type="entry name" value="Isochorismatase-like hydrolases"/>
    <property type="match status" value="1"/>
</dbReference>
<name>B8C0U7_THAPS</name>
<reference evidence="6 7" key="2">
    <citation type="journal article" date="2008" name="Nature">
        <title>The Phaeodactylum genome reveals the evolutionary history of diatom genomes.</title>
        <authorList>
            <person name="Bowler C."/>
            <person name="Allen A.E."/>
            <person name="Badger J.H."/>
            <person name="Grimwood J."/>
            <person name="Jabbari K."/>
            <person name="Kuo A."/>
            <person name="Maheswari U."/>
            <person name="Martens C."/>
            <person name="Maumus F."/>
            <person name="Otillar R.P."/>
            <person name="Rayko E."/>
            <person name="Salamov A."/>
            <person name="Vandepoele K."/>
            <person name="Beszteri B."/>
            <person name="Gruber A."/>
            <person name="Heijde M."/>
            <person name="Katinka M."/>
            <person name="Mock T."/>
            <person name="Valentin K."/>
            <person name="Verret F."/>
            <person name="Berges J.A."/>
            <person name="Brownlee C."/>
            <person name="Cadoret J.P."/>
            <person name="Chiovitti A."/>
            <person name="Choi C.J."/>
            <person name="Coesel S."/>
            <person name="De Martino A."/>
            <person name="Detter J.C."/>
            <person name="Durkin C."/>
            <person name="Falciatore A."/>
            <person name="Fournet J."/>
            <person name="Haruta M."/>
            <person name="Huysman M.J."/>
            <person name="Jenkins B.D."/>
            <person name="Jiroutova K."/>
            <person name="Jorgensen R.E."/>
            <person name="Joubert Y."/>
            <person name="Kaplan A."/>
            <person name="Kroger N."/>
            <person name="Kroth P.G."/>
            <person name="La Roche J."/>
            <person name="Lindquist E."/>
            <person name="Lommer M."/>
            <person name="Martin-Jezequel V."/>
            <person name="Lopez P.J."/>
            <person name="Lucas S."/>
            <person name="Mangogna M."/>
            <person name="McGinnis K."/>
            <person name="Medlin L.K."/>
            <person name="Montsant A."/>
            <person name="Oudot-Le Secq M.P."/>
            <person name="Napoli C."/>
            <person name="Obornik M."/>
            <person name="Parker M.S."/>
            <person name="Petit J.L."/>
            <person name="Porcel B.M."/>
            <person name="Poulsen N."/>
            <person name="Robison M."/>
            <person name="Rychlewski L."/>
            <person name="Rynearson T.A."/>
            <person name="Schmutz J."/>
            <person name="Shapiro H."/>
            <person name="Siaut M."/>
            <person name="Stanley M."/>
            <person name="Sussman M.R."/>
            <person name="Taylor A.R."/>
            <person name="Vardi A."/>
            <person name="von Dassow P."/>
            <person name="Vyverman W."/>
            <person name="Willis A."/>
            <person name="Wyrwicz L.S."/>
            <person name="Rokhsar D.S."/>
            <person name="Weissenbach J."/>
            <person name="Armbrust E.V."/>
            <person name="Green B.R."/>
            <person name="Van de Peer Y."/>
            <person name="Grigoriev I.V."/>
        </authorList>
    </citation>
    <scope>NUCLEOTIDE SEQUENCE [LARGE SCALE GENOMIC DNA]</scope>
    <source>
        <strain evidence="6 7">CCMP1335</strain>
    </source>
</reference>
<evidence type="ECO:0000313" key="7">
    <source>
        <dbReference type="Proteomes" id="UP000001449"/>
    </source>
</evidence>
<dbReference type="eggNOG" id="ENOG502RZ3J">
    <property type="taxonomic scope" value="Eukaryota"/>
</dbReference>
<dbReference type="HOGENOM" id="CLU_068979_8_2_1"/>
<feature type="region of interest" description="Disordered" evidence="3">
    <location>
        <begin position="59"/>
        <end position="78"/>
    </location>
</feature>
<gene>
    <name evidence="6" type="ORF">THAPSDRAFT_4070</name>
</gene>
<evidence type="ECO:0000256" key="3">
    <source>
        <dbReference type="SAM" id="MobiDB-lite"/>
    </source>
</evidence>
<dbReference type="InterPro" id="IPR036380">
    <property type="entry name" value="Isochorismatase-like_sf"/>
</dbReference>
<dbReference type="RefSeq" id="XP_002289128.1">
    <property type="nucleotide sequence ID" value="XM_002289092.1"/>
</dbReference>
<dbReference type="InParanoid" id="B8C0U7"/>
<dbReference type="AlphaFoldDB" id="B8C0U7"/>
<dbReference type="Pfam" id="PF00857">
    <property type="entry name" value="Isochorismatase"/>
    <property type="match status" value="1"/>
</dbReference>
<feature type="domain" description="Isochorismatase-like" evidence="5">
    <location>
        <begin position="84"/>
        <end position="270"/>
    </location>
</feature>
<proteinExistence type="inferred from homology"/>
<feature type="chain" id="PRO_5002869565" description="Isochorismatase-like domain-containing protein" evidence="4">
    <location>
        <begin position="26"/>
        <end position="276"/>
    </location>
</feature>
<comment type="similarity">
    <text evidence="1">Belongs to the isochorismatase family.</text>
</comment>
<evidence type="ECO:0000256" key="1">
    <source>
        <dbReference type="ARBA" id="ARBA00006336"/>
    </source>
</evidence>
<evidence type="ECO:0000259" key="5">
    <source>
        <dbReference type="Pfam" id="PF00857"/>
    </source>
</evidence>
<dbReference type="Gene3D" id="3.40.50.850">
    <property type="entry name" value="Isochorismatase-like"/>
    <property type="match status" value="1"/>
</dbReference>
<dbReference type="PANTHER" id="PTHR43540:SF16">
    <property type="entry name" value="ISOCHORISMATASE-LIKE DOMAIN-CONTAINING PROTEIN"/>
    <property type="match status" value="1"/>
</dbReference>
<dbReference type="InterPro" id="IPR000868">
    <property type="entry name" value="Isochorismatase-like_dom"/>
</dbReference>